<proteinExistence type="predicted"/>
<dbReference type="Proteomes" id="UP000002730">
    <property type="component" value="Chromosome"/>
</dbReference>
<evidence type="ECO:0000313" key="2">
    <source>
        <dbReference type="EMBL" id="ADL53794.1"/>
    </source>
</evidence>
<keyword evidence="1" id="KW-1133">Transmembrane helix</keyword>
<dbReference type="HOGENOM" id="CLU_2952129_0_0_9"/>
<evidence type="ECO:0000313" key="3">
    <source>
        <dbReference type="Proteomes" id="UP000002730"/>
    </source>
</evidence>
<feature type="transmembrane region" description="Helical" evidence="1">
    <location>
        <begin position="12"/>
        <end position="31"/>
    </location>
</feature>
<dbReference type="EMBL" id="CP002160">
    <property type="protein sequence ID" value="ADL53794.1"/>
    <property type="molecule type" value="Genomic_DNA"/>
</dbReference>
<sequence length="59" mass="6578">MRNDSMIKNILTIIGGIVLLFTIVSITWWLVKSIVKWGIIILIVGGAGYFIANQFKKLG</sequence>
<dbReference type="KEGG" id="ccb:Clocel_4133"/>
<gene>
    <name evidence="2" type="ordered locus">Clocel_4133</name>
</gene>
<organism evidence="2 3">
    <name type="scientific">Clostridium cellulovorans (strain ATCC 35296 / DSM 3052 / OCM 3 / 743B)</name>
    <dbReference type="NCBI Taxonomy" id="573061"/>
    <lineage>
        <taxon>Bacteria</taxon>
        <taxon>Bacillati</taxon>
        <taxon>Bacillota</taxon>
        <taxon>Clostridia</taxon>
        <taxon>Eubacteriales</taxon>
        <taxon>Clostridiaceae</taxon>
        <taxon>Clostridium</taxon>
    </lineage>
</organism>
<dbReference type="RefSeq" id="WP_010074147.1">
    <property type="nucleotide sequence ID" value="NC_014393.1"/>
</dbReference>
<feature type="transmembrane region" description="Helical" evidence="1">
    <location>
        <begin position="37"/>
        <end position="55"/>
    </location>
</feature>
<protein>
    <submittedName>
        <fullName evidence="2">Uncharacterized protein</fullName>
    </submittedName>
</protein>
<dbReference type="AlphaFoldDB" id="D9SMD8"/>
<reference evidence="2 3" key="1">
    <citation type="submission" date="2010-08" db="EMBL/GenBank/DDBJ databases">
        <title>Complete sequence of Clostridium cellulovorans 743B.</title>
        <authorList>
            <consortium name="US DOE Joint Genome Institute"/>
            <person name="Lucas S."/>
            <person name="Copeland A."/>
            <person name="Lapidus A."/>
            <person name="Cheng J.-F."/>
            <person name="Bruce D."/>
            <person name="Goodwin L."/>
            <person name="Pitluck S."/>
            <person name="Chertkov O."/>
            <person name="Detter J.C."/>
            <person name="Han C."/>
            <person name="Tapia R."/>
            <person name="Land M."/>
            <person name="Hauser L."/>
            <person name="Chang Y.-J."/>
            <person name="Jeffries C."/>
            <person name="Kyrpides N."/>
            <person name="Ivanova N."/>
            <person name="Mikhailova N."/>
            <person name="Hemme C.L."/>
            <person name="Woyke T."/>
        </authorList>
    </citation>
    <scope>NUCLEOTIDE SEQUENCE [LARGE SCALE GENOMIC DNA]</scope>
    <source>
        <strain evidence="3">ATCC 35296 / DSM 3052 / OCM 3 / 743B</strain>
    </source>
</reference>
<name>D9SMD8_CLOC7</name>
<accession>D9SMD8</accession>
<evidence type="ECO:0000256" key="1">
    <source>
        <dbReference type="SAM" id="Phobius"/>
    </source>
</evidence>
<keyword evidence="3" id="KW-1185">Reference proteome</keyword>
<keyword evidence="1" id="KW-0472">Membrane</keyword>
<keyword evidence="1" id="KW-0812">Transmembrane</keyword>